<dbReference type="OrthoDB" id="9780487at2"/>
<evidence type="ECO:0000256" key="8">
    <source>
        <dbReference type="ARBA" id="ARBA00022989"/>
    </source>
</evidence>
<feature type="region of interest" description="Disordered" evidence="11">
    <location>
        <begin position="166"/>
        <end position="200"/>
    </location>
</feature>
<dbReference type="GO" id="GO:0005886">
    <property type="term" value="C:plasma membrane"/>
    <property type="evidence" value="ECO:0007669"/>
    <property type="project" value="UniProtKB-SubCell"/>
</dbReference>
<evidence type="ECO:0000256" key="7">
    <source>
        <dbReference type="ARBA" id="ARBA00022777"/>
    </source>
</evidence>
<dbReference type="GO" id="GO:0004721">
    <property type="term" value="F:phosphoprotein phosphatase activity"/>
    <property type="evidence" value="ECO:0007669"/>
    <property type="project" value="TreeGrafter"/>
</dbReference>
<feature type="transmembrane region" description="Helical" evidence="12">
    <location>
        <begin position="51"/>
        <end position="73"/>
    </location>
</feature>
<organism evidence="14 15">
    <name type="scientific">Acetatifactor muris</name>
    <dbReference type="NCBI Taxonomy" id="879566"/>
    <lineage>
        <taxon>Bacteria</taxon>
        <taxon>Bacillati</taxon>
        <taxon>Bacillota</taxon>
        <taxon>Clostridia</taxon>
        <taxon>Lachnospirales</taxon>
        <taxon>Lachnospiraceae</taxon>
        <taxon>Acetatifactor</taxon>
    </lineage>
</organism>
<sequence>MKGGKEREKQRVLWECFLSAVQSRAVTLCFLGIGGILVAGILAVAGTDGALMGILAVTFLTIVLLWLLVSGLLEWKRFAELERLLEGVSERYLLGEMLPKPVNHMERRYFRIMKEVSRSAIGIAEQTRREKEEYCDYVESWIHEMKTPLTACTLILDGAISGGSMLSGDREREKPTDTGFPGDPSGEKPDAGERMCERGSELRRPRRELKRADNLTESILYYARLRTAEKDVKIRAFSAAESIGEAVRSQMELLIGAGISVETEGDFTVYSDEKSLCFILKQLLVNCAKYCPGCHIRIRAEEGVISVWDNGPGIPAHELHRVTERGFTGSVGRAAPLWRSEGKEDIAADAGNPGRGTGMGLYIVKELCDRLGITMEITSEEGAFTCVALGYDSRA</sequence>
<evidence type="ECO:0000256" key="1">
    <source>
        <dbReference type="ARBA" id="ARBA00000085"/>
    </source>
</evidence>
<evidence type="ECO:0000313" key="15">
    <source>
        <dbReference type="Proteomes" id="UP000236311"/>
    </source>
</evidence>
<comment type="catalytic activity">
    <reaction evidence="1">
        <text>ATP + protein L-histidine = ADP + protein N-phospho-L-histidine.</text>
        <dbReference type="EC" id="2.7.13.3"/>
    </reaction>
</comment>
<feature type="transmembrane region" description="Helical" evidence="12">
    <location>
        <begin position="12"/>
        <end position="45"/>
    </location>
</feature>
<dbReference type="GO" id="GO:0016036">
    <property type="term" value="P:cellular response to phosphate starvation"/>
    <property type="evidence" value="ECO:0007669"/>
    <property type="project" value="TreeGrafter"/>
</dbReference>
<evidence type="ECO:0000256" key="3">
    <source>
        <dbReference type="ARBA" id="ARBA00012438"/>
    </source>
</evidence>
<reference evidence="14 15" key="1">
    <citation type="submission" date="2018-01" db="EMBL/GenBank/DDBJ databases">
        <authorList>
            <person name="Gaut B.S."/>
            <person name="Morton B.R."/>
            <person name="Clegg M.T."/>
            <person name="Duvall M.R."/>
        </authorList>
    </citation>
    <scope>NUCLEOTIDE SEQUENCE [LARGE SCALE GENOMIC DNA]</scope>
    <source>
        <strain evidence="14">GP69</strain>
    </source>
</reference>
<name>A0A2K4ZD02_9FIRM</name>
<dbReference type="EC" id="2.7.13.3" evidence="3"/>
<comment type="subcellular location">
    <subcellularLocation>
        <location evidence="2">Cell membrane</location>
        <topology evidence="2">Multi-pass membrane protein</topology>
    </subcellularLocation>
</comment>
<dbReference type="PANTHER" id="PTHR45453">
    <property type="entry name" value="PHOSPHATE REGULON SENSOR PROTEIN PHOR"/>
    <property type="match status" value="1"/>
</dbReference>
<evidence type="ECO:0000256" key="11">
    <source>
        <dbReference type="SAM" id="MobiDB-lite"/>
    </source>
</evidence>
<keyword evidence="5 14" id="KW-0808">Transferase</keyword>
<evidence type="ECO:0000256" key="5">
    <source>
        <dbReference type="ARBA" id="ARBA00022679"/>
    </source>
</evidence>
<dbReference type="InterPro" id="IPR005467">
    <property type="entry name" value="His_kinase_dom"/>
</dbReference>
<evidence type="ECO:0000256" key="6">
    <source>
        <dbReference type="ARBA" id="ARBA00022692"/>
    </source>
</evidence>
<gene>
    <name evidence="14" type="primary">graS_2</name>
    <name evidence="14" type="ORF">AMURIS_01041</name>
</gene>
<keyword evidence="15" id="KW-1185">Reference proteome</keyword>
<proteinExistence type="predicted"/>
<dbReference type="SUPFAM" id="SSF55874">
    <property type="entry name" value="ATPase domain of HSP90 chaperone/DNA topoisomerase II/histidine kinase"/>
    <property type="match status" value="1"/>
</dbReference>
<keyword evidence="7 14" id="KW-0418">Kinase</keyword>
<evidence type="ECO:0000256" key="2">
    <source>
        <dbReference type="ARBA" id="ARBA00004651"/>
    </source>
</evidence>
<dbReference type="PANTHER" id="PTHR45453:SF2">
    <property type="entry name" value="HISTIDINE KINASE"/>
    <property type="match status" value="1"/>
</dbReference>
<dbReference type="SMART" id="SM00387">
    <property type="entry name" value="HATPase_c"/>
    <property type="match status" value="1"/>
</dbReference>
<dbReference type="RefSeq" id="WP_103238426.1">
    <property type="nucleotide sequence ID" value="NZ_JANJZD010000004.1"/>
</dbReference>
<dbReference type="PROSITE" id="PS50109">
    <property type="entry name" value="HIS_KIN"/>
    <property type="match status" value="1"/>
</dbReference>
<keyword evidence="4" id="KW-1003">Cell membrane</keyword>
<evidence type="ECO:0000256" key="9">
    <source>
        <dbReference type="ARBA" id="ARBA00023012"/>
    </source>
</evidence>
<evidence type="ECO:0000256" key="12">
    <source>
        <dbReference type="SAM" id="Phobius"/>
    </source>
</evidence>
<evidence type="ECO:0000313" key="14">
    <source>
        <dbReference type="EMBL" id="SOY28334.1"/>
    </source>
</evidence>
<dbReference type="InterPro" id="IPR050351">
    <property type="entry name" value="BphY/WalK/GraS-like"/>
</dbReference>
<dbReference type="Gene3D" id="3.30.565.10">
    <property type="entry name" value="Histidine kinase-like ATPase, C-terminal domain"/>
    <property type="match status" value="1"/>
</dbReference>
<dbReference type="Pfam" id="PF02518">
    <property type="entry name" value="HATPase_c"/>
    <property type="match status" value="1"/>
</dbReference>
<evidence type="ECO:0000256" key="4">
    <source>
        <dbReference type="ARBA" id="ARBA00022475"/>
    </source>
</evidence>
<dbReference type="InterPro" id="IPR036890">
    <property type="entry name" value="HATPase_C_sf"/>
</dbReference>
<dbReference type="Proteomes" id="UP000236311">
    <property type="component" value="Unassembled WGS sequence"/>
</dbReference>
<feature type="domain" description="Histidine kinase" evidence="13">
    <location>
        <begin position="140"/>
        <end position="395"/>
    </location>
</feature>
<dbReference type="EMBL" id="OFSM01000004">
    <property type="protein sequence ID" value="SOY28334.1"/>
    <property type="molecule type" value="Genomic_DNA"/>
</dbReference>
<keyword evidence="6 12" id="KW-0812">Transmembrane</keyword>
<protein>
    <recommendedName>
        <fullName evidence="3">histidine kinase</fullName>
        <ecNumber evidence="3">2.7.13.3</ecNumber>
    </recommendedName>
</protein>
<evidence type="ECO:0000259" key="13">
    <source>
        <dbReference type="PROSITE" id="PS50109"/>
    </source>
</evidence>
<dbReference type="InterPro" id="IPR003594">
    <property type="entry name" value="HATPase_dom"/>
</dbReference>
<keyword evidence="9" id="KW-0902">Two-component regulatory system</keyword>
<keyword evidence="8 12" id="KW-1133">Transmembrane helix</keyword>
<accession>A0A2K4ZD02</accession>
<evidence type="ECO:0000256" key="10">
    <source>
        <dbReference type="ARBA" id="ARBA00023136"/>
    </source>
</evidence>
<feature type="compositionally biased region" description="Basic and acidic residues" evidence="11">
    <location>
        <begin position="185"/>
        <end position="200"/>
    </location>
</feature>
<keyword evidence="10 12" id="KW-0472">Membrane</keyword>
<dbReference type="GO" id="GO:0000155">
    <property type="term" value="F:phosphorelay sensor kinase activity"/>
    <property type="evidence" value="ECO:0007669"/>
    <property type="project" value="TreeGrafter"/>
</dbReference>
<dbReference type="AlphaFoldDB" id="A0A2K4ZD02"/>